<dbReference type="Proteomes" id="UP000275024">
    <property type="component" value="Unassembled WGS sequence"/>
</dbReference>
<protein>
    <recommendedName>
        <fullName evidence="2">MmgE/PrpD N-terminal domain-containing protein</fullName>
    </recommendedName>
</protein>
<dbReference type="InterPro" id="IPR042183">
    <property type="entry name" value="MmgE/PrpD_sf_1"/>
</dbReference>
<dbReference type="Gene3D" id="3.30.1330.120">
    <property type="entry name" value="2-methylcitrate dehydratase PrpD"/>
    <property type="match status" value="1"/>
</dbReference>
<dbReference type="InterPro" id="IPR005656">
    <property type="entry name" value="MmgE_PrpD"/>
</dbReference>
<sequence>MTAAAGPPGPTLLDDLVAQARAEAHAPASARRRAALEVADTLGCMALGASHPLVRRVALAGAAWKDGGPFRSLADARPLGLGQAVTLDSLACHIDEFDSLHPGSAVVTSAAVIPATLQVAAWRARGGRDLIDAVLAGYAVVTHLGARAGGTDMYARGWWPTSSYAAVGAAVGVGVAIGLDDTALRHAIGIATAAPGGLLSDDRLAEGHYVAAAEEAARGARAALFAEAGAQASWTYLDGPGVRAFGPPHEVAARAPGESVEGCVIKFFPCARPLHGFAAALGRLAEAGVDLRDVRAVRLGLPPALLRFVTTDLEVAGPTEAAASAAFVYAAAREGRAGDALFFREASLAGLPPLPRLSLEANERAAPGSWACDMVLTDGAGRTHALTTEPPTAVRSTEVMGKLHANLAAAGIQRAEARRVTDVLDSLDAIGDIGALRPRSLTRPTP</sequence>
<dbReference type="InterPro" id="IPR042188">
    <property type="entry name" value="MmgE/PrpD_sf_2"/>
</dbReference>
<accession>A0A3A9WKK5</accession>
<proteinExistence type="inferred from homology"/>
<dbReference type="PANTHER" id="PTHR16943">
    <property type="entry name" value="2-METHYLCITRATE DEHYDRATASE-RELATED"/>
    <property type="match status" value="1"/>
</dbReference>
<gene>
    <name evidence="4" type="ORF">D7318_00385</name>
    <name evidence="3" type="ORF">D7319_02510</name>
</gene>
<comment type="caution">
    <text evidence="3">The sequence shown here is derived from an EMBL/GenBank/DDBJ whole genome shotgun (WGS) entry which is preliminary data.</text>
</comment>
<evidence type="ECO:0000313" key="3">
    <source>
        <dbReference type="EMBL" id="RKN12823.1"/>
    </source>
</evidence>
<feature type="domain" description="MmgE/PrpD N-terminal" evidence="2">
    <location>
        <begin position="17"/>
        <end position="239"/>
    </location>
</feature>
<dbReference type="Proteomes" id="UP000268652">
    <property type="component" value="Unassembled WGS sequence"/>
</dbReference>
<dbReference type="InterPro" id="IPR036148">
    <property type="entry name" value="MmgE/PrpD_sf"/>
</dbReference>
<evidence type="ECO:0000313" key="5">
    <source>
        <dbReference type="Proteomes" id="UP000268652"/>
    </source>
</evidence>
<dbReference type="Gene3D" id="1.10.4100.10">
    <property type="entry name" value="2-methylcitrate dehydratase PrpD"/>
    <property type="match status" value="1"/>
</dbReference>
<evidence type="ECO:0000259" key="2">
    <source>
        <dbReference type="Pfam" id="PF03972"/>
    </source>
</evidence>
<dbReference type="EMBL" id="RBDY01000001">
    <property type="protein sequence ID" value="RKN27412.1"/>
    <property type="molecule type" value="Genomic_DNA"/>
</dbReference>
<organism evidence="3 6">
    <name type="scientific">Streptomyces radicis</name>
    <dbReference type="NCBI Taxonomy" id="1750517"/>
    <lineage>
        <taxon>Bacteria</taxon>
        <taxon>Bacillati</taxon>
        <taxon>Actinomycetota</taxon>
        <taxon>Actinomycetes</taxon>
        <taxon>Kitasatosporales</taxon>
        <taxon>Streptomycetaceae</taxon>
        <taxon>Streptomyces</taxon>
    </lineage>
</organism>
<dbReference type="GO" id="GO:0016829">
    <property type="term" value="F:lyase activity"/>
    <property type="evidence" value="ECO:0007669"/>
    <property type="project" value="InterPro"/>
</dbReference>
<dbReference type="OrthoDB" id="4334995at2"/>
<dbReference type="PANTHER" id="PTHR16943:SF8">
    <property type="entry name" value="2-METHYLCITRATE DEHYDRATASE"/>
    <property type="match status" value="1"/>
</dbReference>
<reference evidence="5 6" key="1">
    <citation type="submission" date="2018-09" db="EMBL/GenBank/DDBJ databases">
        <title>Streptomyces sp. nov. DS1-2, an endophytic actinomycete isolated from roots of Dendrobium scabrilingue.</title>
        <authorList>
            <person name="Kuncharoen N."/>
            <person name="Kudo T."/>
            <person name="Ohkuma M."/>
            <person name="Yuki M."/>
            <person name="Tanasupawat S."/>
        </authorList>
    </citation>
    <scope>NUCLEOTIDE SEQUENCE [LARGE SCALE GENOMIC DNA]</scope>
    <source>
        <strain evidence="3 6">AZ1-7</strain>
        <strain evidence="4 5">DS1-2</strain>
    </source>
</reference>
<evidence type="ECO:0000313" key="4">
    <source>
        <dbReference type="EMBL" id="RKN27412.1"/>
    </source>
</evidence>
<dbReference type="SUPFAM" id="SSF103378">
    <property type="entry name" value="2-methylcitrate dehydratase PrpD"/>
    <property type="match status" value="1"/>
</dbReference>
<dbReference type="AlphaFoldDB" id="A0A3A9WKK5"/>
<comment type="similarity">
    <text evidence="1">Belongs to the PrpD family.</text>
</comment>
<dbReference type="RefSeq" id="WP_120694780.1">
    <property type="nucleotide sequence ID" value="NZ_RBDX01000001.1"/>
</dbReference>
<name>A0A3A9WKK5_9ACTN</name>
<evidence type="ECO:0000256" key="1">
    <source>
        <dbReference type="ARBA" id="ARBA00006174"/>
    </source>
</evidence>
<dbReference type="InterPro" id="IPR045336">
    <property type="entry name" value="MmgE_PrpD_N"/>
</dbReference>
<keyword evidence="5" id="KW-1185">Reference proteome</keyword>
<evidence type="ECO:0000313" key="6">
    <source>
        <dbReference type="Proteomes" id="UP000275024"/>
    </source>
</evidence>
<dbReference type="Pfam" id="PF03972">
    <property type="entry name" value="MmgE_PrpD_N"/>
    <property type="match status" value="1"/>
</dbReference>
<dbReference type="EMBL" id="RBDX01000001">
    <property type="protein sequence ID" value="RKN12823.1"/>
    <property type="molecule type" value="Genomic_DNA"/>
</dbReference>